<proteinExistence type="predicted"/>
<name>A0A832MKI0_UNCEI</name>
<dbReference type="Gene3D" id="3.30.2010.20">
    <property type="match status" value="1"/>
</dbReference>
<dbReference type="AlphaFoldDB" id="A0A832MKI0"/>
<sequence>MDFQTLTEHEWAKVDEVWEHIEDGDLEGARAAVDALVARRPGHPDVRIVEAAVALEEGEAAEALDRLRGAERSADPALFFYLRALAHFDLVRFEAARADAERALAVQPDYAEAHDLLSRVLEHLGRHAEAAEHAEEAARIDPEAFPAPLEMDPERFDRLVERSIEELPEKVRAHLHEVPVLVEDLPSPAMLTAEDPPLAPDLLGLFVGRHLMERSVSDLPSAPGAIYLFRRNLLRVCPTEEDLVREVRITVQHEVGHLLGLDEDDLERWGLA</sequence>
<gene>
    <name evidence="2" type="ORF">ENR23_10585</name>
</gene>
<evidence type="ECO:0000256" key="1">
    <source>
        <dbReference type="PROSITE-ProRule" id="PRU00339"/>
    </source>
</evidence>
<dbReference type="InterPro" id="IPR010428">
    <property type="entry name" value="Zincin_1"/>
</dbReference>
<evidence type="ECO:0000313" key="2">
    <source>
        <dbReference type="EMBL" id="HGZ43850.1"/>
    </source>
</evidence>
<comment type="caution">
    <text evidence="2">The sequence shown here is derived from an EMBL/GenBank/DDBJ whole genome shotgun (WGS) entry which is preliminary data.</text>
</comment>
<dbReference type="Gene3D" id="1.25.40.10">
    <property type="entry name" value="Tetratricopeptide repeat domain"/>
    <property type="match status" value="1"/>
</dbReference>
<dbReference type="InterPro" id="IPR038555">
    <property type="entry name" value="Zincin_1_sf"/>
</dbReference>
<organism evidence="2">
    <name type="scientific">Eiseniibacteriota bacterium</name>
    <dbReference type="NCBI Taxonomy" id="2212470"/>
    <lineage>
        <taxon>Bacteria</taxon>
        <taxon>Candidatus Eiseniibacteriota</taxon>
    </lineage>
</organism>
<dbReference type="Pfam" id="PF13432">
    <property type="entry name" value="TPR_16"/>
    <property type="match status" value="2"/>
</dbReference>
<feature type="repeat" description="TPR" evidence="1">
    <location>
        <begin position="111"/>
        <end position="144"/>
    </location>
</feature>
<dbReference type="EMBL" id="DSQF01000022">
    <property type="protein sequence ID" value="HGZ43850.1"/>
    <property type="molecule type" value="Genomic_DNA"/>
</dbReference>
<protein>
    <submittedName>
        <fullName evidence="2">Metallopeptidase family protein</fullName>
    </submittedName>
</protein>
<dbReference type="PROSITE" id="PS50005">
    <property type="entry name" value="TPR"/>
    <property type="match status" value="1"/>
</dbReference>
<keyword evidence="1" id="KW-0802">TPR repeat</keyword>
<accession>A0A832MKI0</accession>
<dbReference type="InterPro" id="IPR011990">
    <property type="entry name" value="TPR-like_helical_dom_sf"/>
</dbReference>
<dbReference type="InterPro" id="IPR019734">
    <property type="entry name" value="TPR_rpt"/>
</dbReference>
<dbReference type="SUPFAM" id="SSF55486">
    <property type="entry name" value="Metalloproteases ('zincins'), catalytic domain"/>
    <property type="match status" value="1"/>
</dbReference>
<dbReference type="CDD" id="cd12952">
    <property type="entry name" value="MMP_ACEL2062"/>
    <property type="match status" value="1"/>
</dbReference>
<dbReference type="SMART" id="SM00028">
    <property type="entry name" value="TPR"/>
    <property type="match status" value="2"/>
</dbReference>
<reference evidence="2" key="1">
    <citation type="journal article" date="2020" name="mSystems">
        <title>Genome- and Community-Level Interaction Insights into Carbon Utilization and Element Cycling Functions of Hydrothermarchaeota in Hydrothermal Sediment.</title>
        <authorList>
            <person name="Zhou Z."/>
            <person name="Liu Y."/>
            <person name="Xu W."/>
            <person name="Pan J."/>
            <person name="Luo Z.H."/>
            <person name="Li M."/>
        </authorList>
    </citation>
    <scope>NUCLEOTIDE SEQUENCE [LARGE SCALE GENOMIC DNA]</scope>
    <source>
        <strain evidence="2">SpSt-381</strain>
    </source>
</reference>
<dbReference type="Pfam" id="PF06262">
    <property type="entry name" value="Zincin_1"/>
    <property type="match status" value="1"/>
</dbReference>
<dbReference type="SUPFAM" id="SSF48452">
    <property type="entry name" value="TPR-like"/>
    <property type="match status" value="1"/>
</dbReference>